<evidence type="ECO:0000256" key="1">
    <source>
        <dbReference type="ARBA" id="ARBA00004651"/>
    </source>
</evidence>
<evidence type="ECO:0000256" key="6">
    <source>
        <dbReference type="SAM" id="Phobius"/>
    </source>
</evidence>
<keyword evidence="3 6" id="KW-0812">Transmembrane</keyword>
<evidence type="ECO:0000256" key="3">
    <source>
        <dbReference type="ARBA" id="ARBA00022692"/>
    </source>
</evidence>
<protein>
    <recommendedName>
        <fullName evidence="7">DUF202 domain-containing protein</fullName>
    </recommendedName>
</protein>
<dbReference type="InterPro" id="IPR052053">
    <property type="entry name" value="IM_YidH-like"/>
</dbReference>
<keyword evidence="2" id="KW-1003">Cell membrane</keyword>
<dbReference type="Pfam" id="PF02656">
    <property type="entry name" value="DUF202"/>
    <property type="match status" value="1"/>
</dbReference>
<feature type="transmembrane region" description="Helical" evidence="6">
    <location>
        <begin position="111"/>
        <end position="132"/>
    </location>
</feature>
<keyword evidence="5 6" id="KW-0472">Membrane</keyword>
<evidence type="ECO:0000313" key="9">
    <source>
        <dbReference type="Proteomes" id="UP000648663"/>
    </source>
</evidence>
<sequence length="133" mass="14161">MLAGMAEGATTGRRADRRFPQRVYGTGEEPDPRFSLANERTFLAWMRTSLALLAAGVALEALDLPIAEGVRLASALVFIVLGLLAPVQAWAGWVATERAMRQSRPLPSPRLGLLTAVGVTAAGLLVLIGLLLR</sequence>
<evidence type="ECO:0000256" key="4">
    <source>
        <dbReference type="ARBA" id="ARBA00022989"/>
    </source>
</evidence>
<evidence type="ECO:0000313" key="8">
    <source>
        <dbReference type="EMBL" id="GGL77152.1"/>
    </source>
</evidence>
<reference evidence="9" key="1">
    <citation type="journal article" date="2019" name="Int. J. Syst. Evol. Microbiol.">
        <title>The Global Catalogue of Microorganisms (GCM) 10K type strain sequencing project: providing services to taxonomists for standard genome sequencing and annotation.</title>
        <authorList>
            <consortium name="The Broad Institute Genomics Platform"/>
            <consortium name="The Broad Institute Genome Sequencing Center for Infectious Disease"/>
            <person name="Wu L."/>
            <person name="Ma J."/>
        </authorList>
    </citation>
    <scope>NUCLEOTIDE SEQUENCE [LARGE SCALE GENOMIC DNA]</scope>
    <source>
        <strain evidence="9">CGMCC 4.5581</strain>
    </source>
</reference>
<proteinExistence type="predicted"/>
<accession>A0ABQ2G683</accession>
<evidence type="ECO:0000256" key="2">
    <source>
        <dbReference type="ARBA" id="ARBA00022475"/>
    </source>
</evidence>
<dbReference type="EMBL" id="BMMI01000007">
    <property type="protein sequence ID" value="GGL77152.1"/>
    <property type="molecule type" value="Genomic_DNA"/>
</dbReference>
<evidence type="ECO:0000259" key="7">
    <source>
        <dbReference type="Pfam" id="PF02656"/>
    </source>
</evidence>
<gene>
    <name evidence="8" type="ORF">GCM10011589_36460</name>
</gene>
<feature type="transmembrane region" description="Helical" evidence="6">
    <location>
        <begin position="69"/>
        <end position="91"/>
    </location>
</feature>
<comment type="caution">
    <text evidence="8">The sequence shown here is derived from an EMBL/GenBank/DDBJ whole genome shotgun (WGS) entry which is preliminary data.</text>
</comment>
<organism evidence="8 9">
    <name type="scientific">Modestobacter marinus</name>
    <dbReference type="NCBI Taxonomy" id="477641"/>
    <lineage>
        <taxon>Bacteria</taxon>
        <taxon>Bacillati</taxon>
        <taxon>Actinomycetota</taxon>
        <taxon>Actinomycetes</taxon>
        <taxon>Geodermatophilales</taxon>
        <taxon>Geodermatophilaceae</taxon>
        <taxon>Modestobacter</taxon>
    </lineage>
</organism>
<comment type="subcellular location">
    <subcellularLocation>
        <location evidence="1">Cell membrane</location>
        <topology evidence="1">Multi-pass membrane protein</topology>
    </subcellularLocation>
</comment>
<dbReference type="PANTHER" id="PTHR34187:SF2">
    <property type="entry name" value="DUF202 DOMAIN-CONTAINING PROTEIN"/>
    <property type="match status" value="1"/>
</dbReference>
<dbReference type="PANTHER" id="PTHR34187">
    <property type="entry name" value="FGR18P"/>
    <property type="match status" value="1"/>
</dbReference>
<keyword evidence="9" id="KW-1185">Reference proteome</keyword>
<dbReference type="InterPro" id="IPR003807">
    <property type="entry name" value="DUF202"/>
</dbReference>
<feature type="domain" description="DUF202" evidence="7">
    <location>
        <begin position="33"/>
        <end position="99"/>
    </location>
</feature>
<feature type="transmembrane region" description="Helical" evidence="6">
    <location>
        <begin position="42"/>
        <end position="62"/>
    </location>
</feature>
<evidence type="ECO:0000256" key="5">
    <source>
        <dbReference type="ARBA" id="ARBA00023136"/>
    </source>
</evidence>
<name>A0ABQ2G683_9ACTN</name>
<keyword evidence="4 6" id="KW-1133">Transmembrane helix</keyword>
<dbReference type="Proteomes" id="UP000648663">
    <property type="component" value="Unassembled WGS sequence"/>
</dbReference>